<dbReference type="AlphaFoldDB" id="A0A2P4QQR3"/>
<evidence type="ECO:0000313" key="5">
    <source>
        <dbReference type="EMBL" id="POG79999.1"/>
    </source>
</evidence>
<accession>A0A2P4QQR3</accession>
<dbReference type="Pfam" id="PF20147">
    <property type="entry name" value="Crinkler"/>
    <property type="match status" value="1"/>
</dbReference>
<sequence length="194" mass="22862">MSNDKCKSLSVTMYPEKYIKYIYTLDFSQTFSNFSKLLLAFNRNKMVFSLNCLILGQTSNKCFTEDIGQTYCVDSKVEVEFSNFKVLHFKEKLFREQIIKDVIQDKNKMDLWKVNSQKVDEEENNLQKFTESDIKDKLGGEEMNPRYLFSKYFKVDQMDILGIHIFVVPTSTGKCLPIFYLSNKEIAVTKYRFD</sequence>
<keyword evidence="6" id="KW-1185">Reference proteome</keyword>
<dbReference type="GO" id="GO:0043657">
    <property type="term" value="C:host cell"/>
    <property type="evidence" value="ECO:0007669"/>
    <property type="project" value="UniProtKB-SubCell"/>
</dbReference>
<dbReference type="VEuPathDB" id="FungiDB:RhiirFUN_011500"/>
<dbReference type="InterPro" id="IPR045379">
    <property type="entry name" value="Crinkler_N"/>
</dbReference>
<comment type="subcellular location">
    <subcellularLocation>
        <location evidence="1">Host cell</location>
    </subcellularLocation>
    <subcellularLocation>
        <location evidence="2">Secreted</location>
    </subcellularLocation>
</comment>
<dbReference type="EMBL" id="AUPC02000021">
    <property type="protein sequence ID" value="POG79999.1"/>
    <property type="molecule type" value="Genomic_DNA"/>
</dbReference>
<protein>
    <recommendedName>
        <fullName evidence="4">Crinkler effector protein N-terminal domain-containing protein</fullName>
    </recommendedName>
</protein>
<reference evidence="5 6" key="2">
    <citation type="journal article" date="2018" name="New Phytol.">
        <title>High intraspecific genome diversity in the model arbuscular mycorrhizal symbiont Rhizophagus irregularis.</title>
        <authorList>
            <person name="Chen E.C.H."/>
            <person name="Morin E."/>
            <person name="Beaudet D."/>
            <person name="Noel J."/>
            <person name="Yildirir G."/>
            <person name="Ndikumana S."/>
            <person name="Charron P."/>
            <person name="St-Onge C."/>
            <person name="Giorgi J."/>
            <person name="Kruger M."/>
            <person name="Marton T."/>
            <person name="Ropars J."/>
            <person name="Grigoriev I.V."/>
            <person name="Hainaut M."/>
            <person name="Henrissat B."/>
            <person name="Roux C."/>
            <person name="Martin F."/>
            <person name="Corradi N."/>
        </authorList>
    </citation>
    <scope>NUCLEOTIDE SEQUENCE [LARGE SCALE GENOMIC DNA]</scope>
    <source>
        <strain evidence="5 6">DAOM 197198</strain>
    </source>
</reference>
<proteinExistence type="predicted"/>
<dbReference type="Proteomes" id="UP000018888">
    <property type="component" value="Unassembled WGS sequence"/>
</dbReference>
<evidence type="ECO:0000256" key="1">
    <source>
        <dbReference type="ARBA" id="ARBA00004340"/>
    </source>
</evidence>
<gene>
    <name evidence="5" type="ORF">GLOIN_2v414780</name>
</gene>
<feature type="domain" description="Crinkler effector protein N-terminal" evidence="4">
    <location>
        <begin position="49"/>
        <end position="168"/>
    </location>
</feature>
<keyword evidence="3" id="KW-0964">Secreted</keyword>
<name>A0A2P4QQR3_RHIID</name>
<evidence type="ECO:0000259" key="4">
    <source>
        <dbReference type="Pfam" id="PF20147"/>
    </source>
</evidence>
<reference evidence="5 6" key="1">
    <citation type="journal article" date="2013" name="Proc. Natl. Acad. Sci. U.S.A.">
        <title>Genome of an arbuscular mycorrhizal fungus provides insight into the oldest plant symbiosis.</title>
        <authorList>
            <person name="Tisserant E."/>
            <person name="Malbreil M."/>
            <person name="Kuo A."/>
            <person name="Kohler A."/>
            <person name="Symeonidi A."/>
            <person name="Balestrini R."/>
            <person name="Charron P."/>
            <person name="Duensing N."/>
            <person name="Frei Dit Frey N."/>
            <person name="Gianinazzi-Pearson V."/>
            <person name="Gilbert L.B."/>
            <person name="Handa Y."/>
            <person name="Herr J.R."/>
            <person name="Hijri M."/>
            <person name="Koul R."/>
            <person name="Kawaguchi M."/>
            <person name="Krajinski F."/>
            <person name="Lammers P.J."/>
            <person name="Masclaux F.G."/>
            <person name="Murat C."/>
            <person name="Morin E."/>
            <person name="Ndikumana S."/>
            <person name="Pagni M."/>
            <person name="Petitpierre D."/>
            <person name="Requena N."/>
            <person name="Rosikiewicz P."/>
            <person name="Riley R."/>
            <person name="Saito K."/>
            <person name="San Clemente H."/>
            <person name="Shapiro H."/>
            <person name="van Tuinen D."/>
            <person name="Becard G."/>
            <person name="Bonfante P."/>
            <person name="Paszkowski U."/>
            <person name="Shachar-Hill Y.Y."/>
            <person name="Tuskan G.A."/>
            <person name="Young P.W."/>
            <person name="Sanders I.R."/>
            <person name="Henrissat B."/>
            <person name="Rensing S.A."/>
            <person name="Grigoriev I.V."/>
            <person name="Corradi N."/>
            <person name="Roux C."/>
            <person name="Martin F."/>
        </authorList>
    </citation>
    <scope>NUCLEOTIDE SEQUENCE [LARGE SCALE GENOMIC DNA]</scope>
    <source>
        <strain evidence="5 6">DAOM 197198</strain>
    </source>
</reference>
<evidence type="ECO:0000256" key="2">
    <source>
        <dbReference type="ARBA" id="ARBA00004613"/>
    </source>
</evidence>
<evidence type="ECO:0000256" key="3">
    <source>
        <dbReference type="ARBA" id="ARBA00022525"/>
    </source>
</evidence>
<dbReference type="GO" id="GO:0005576">
    <property type="term" value="C:extracellular region"/>
    <property type="evidence" value="ECO:0007669"/>
    <property type="project" value="UniProtKB-SubCell"/>
</dbReference>
<evidence type="ECO:0000313" key="6">
    <source>
        <dbReference type="Proteomes" id="UP000018888"/>
    </source>
</evidence>
<organism evidence="5 6">
    <name type="scientific">Rhizophagus irregularis (strain DAOM 181602 / DAOM 197198 / MUCL 43194)</name>
    <name type="common">Arbuscular mycorrhizal fungus</name>
    <name type="synonym">Glomus intraradices</name>
    <dbReference type="NCBI Taxonomy" id="747089"/>
    <lineage>
        <taxon>Eukaryota</taxon>
        <taxon>Fungi</taxon>
        <taxon>Fungi incertae sedis</taxon>
        <taxon>Mucoromycota</taxon>
        <taxon>Glomeromycotina</taxon>
        <taxon>Glomeromycetes</taxon>
        <taxon>Glomerales</taxon>
        <taxon>Glomeraceae</taxon>
        <taxon>Rhizophagus</taxon>
    </lineage>
</organism>
<comment type="caution">
    <text evidence="5">The sequence shown here is derived from an EMBL/GenBank/DDBJ whole genome shotgun (WGS) entry which is preliminary data.</text>
</comment>